<protein>
    <submittedName>
        <fullName evidence="2">Uncharacterized protein</fullName>
    </submittedName>
</protein>
<accession>A0ABP8AEA8</accession>
<sequence length="134" mass="14793">MSVSVMSAPAHMVAAIEHALRDWMQSCIAAMSIGMLPMGMDFIISIVSTSSPVAGPGRGRGIRLCDEMLRQQPFGVEPGNEATDAAMLAGLVEDQRRRGRRQRDRHQRRITRRASQLPKNWPSCTITMITATVM</sequence>
<comment type="caution">
    <text evidence="2">The sequence shown here is derived from an EMBL/GenBank/DDBJ whole genome shotgun (WGS) entry which is preliminary data.</text>
</comment>
<dbReference type="EMBL" id="BAABBX010000001">
    <property type="protein sequence ID" value="GAA4182502.1"/>
    <property type="molecule type" value="Genomic_DNA"/>
</dbReference>
<dbReference type="Proteomes" id="UP001500213">
    <property type="component" value="Unassembled WGS sequence"/>
</dbReference>
<reference evidence="3" key="1">
    <citation type="journal article" date="2019" name="Int. J. Syst. Evol. Microbiol.">
        <title>The Global Catalogue of Microorganisms (GCM) 10K type strain sequencing project: providing services to taxonomists for standard genome sequencing and annotation.</title>
        <authorList>
            <consortium name="The Broad Institute Genomics Platform"/>
            <consortium name="The Broad Institute Genome Sequencing Center for Infectious Disease"/>
            <person name="Wu L."/>
            <person name="Ma J."/>
        </authorList>
    </citation>
    <scope>NUCLEOTIDE SEQUENCE [LARGE SCALE GENOMIC DNA]</scope>
    <source>
        <strain evidence="3">JCM 17593</strain>
    </source>
</reference>
<feature type="region of interest" description="Disordered" evidence="1">
    <location>
        <begin position="94"/>
        <end position="116"/>
    </location>
</feature>
<organism evidence="2 3">
    <name type="scientific">Gryllotalpicola kribbensis</name>
    <dbReference type="NCBI Taxonomy" id="993084"/>
    <lineage>
        <taxon>Bacteria</taxon>
        <taxon>Bacillati</taxon>
        <taxon>Actinomycetota</taxon>
        <taxon>Actinomycetes</taxon>
        <taxon>Micrococcales</taxon>
        <taxon>Microbacteriaceae</taxon>
        <taxon>Gryllotalpicola</taxon>
    </lineage>
</organism>
<proteinExistence type="predicted"/>
<evidence type="ECO:0000256" key="1">
    <source>
        <dbReference type="SAM" id="MobiDB-lite"/>
    </source>
</evidence>
<keyword evidence="3" id="KW-1185">Reference proteome</keyword>
<gene>
    <name evidence="2" type="ORF">GCM10022288_00520</name>
</gene>
<evidence type="ECO:0000313" key="2">
    <source>
        <dbReference type="EMBL" id="GAA4182502.1"/>
    </source>
</evidence>
<feature type="compositionally biased region" description="Basic residues" evidence="1">
    <location>
        <begin position="97"/>
        <end position="112"/>
    </location>
</feature>
<evidence type="ECO:0000313" key="3">
    <source>
        <dbReference type="Proteomes" id="UP001500213"/>
    </source>
</evidence>
<name>A0ABP8AEA8_9MICO</name>